<name>A0A6N7PRH1_9BACT</name>
<comment type="caution">
    <text evidence="1">The sequence shown here is derived from an EMBL/GenBank/DDBJ whole genome shotgun (WGS) entry which is preliminary data.</text>
</comment>
<evidence type="ECO:0000313" key="2">
    <source>
        <dbReference type="Proteomes" id="UP000440224"/>
    </source>
</evidence>
<dbReference type="EMBL" id="WJIE01000003">
    <property type="protein sequence ID" value="MRG92825.1"/>
    <property type="molecule type" value="Genomic_DNA"/>
</dbReference>
<dbReference type="RefSeq" id="WP_153819654.1">
    <property type="nucleotide sequence ID" value="NZ_WJIE01000003.1"/>
</dbReference>
<sequence length="316" mass="33006">MLVPEGSALAEGAKGLLEASGEAELAALVARSVAELVGEADRWSMGAREVRAYRVVLVVAAKDHVLLTTHPGRLARIRDAFAAAARSPETELESLSLVLALPPAGAGFHRQAGGYRDAPPRAEPPPPPEAVLGGAAELCEARKHHDAEGVLRRASIEQSFVQAAARSMRRFLVRLDPADFARIERDPPLAEALASAVRDAAATADEPASAVHFGLRLDGPAAPLLQPEAELSRSLAAKGVALVPVARPDGRTWLVAVGSSGVVLVEMVPGPEKALVSRGEVKVARLRVSADALTRPERVDTVSAQIVAALGAAKVR</sequence>
<evidence type="ECO:0000313" key="1">
    <source>
        <dbReference type="EMBL" id="MRG92825.1"/>
    </source>
</evidence>
<organism evidence="1 2">
    <name type="scientific">Polyangium spumosum</name>
    <dbReference type="NCBI Taxonomy" id="889282"/>
    <lineage>
        <taxon>Bacteria</taxon>
        <taxon>Pseudomonadati</taxon>
        <taxon>Myxococcota</taxon>
        <taxon>Polyangia</taxon>
        <taxon>Polyangiales</taxon>
        <taxon>Polyangiaceae</taxon>
        <taxon>Polyangium</taxon>
    </lineage>
</organism>
<protein>
    <submittedName>
        <fullName evidence="1">Uncharacterized protein</fullName>
    </submittedName>
</protein>
<dbReference type="AlphaFoldDB" id="A0A6N7PRH1"/>
<dbReference type="Proteomes" id="UP000440224">
    <property type="component" value="Unassembled WGS sequence"/>
</dbReference>
<dbReference type="OrthoDB" id="5519906at2"/>
<gene>
    <name evidence="1" type="ORF">GF068_12920</name>
</gene>
<reference evidence="1 2" key="1">
    <citation type="submission" date="2019-10" db="EMBL/GenBank/DDBJ databases">
        <title>A soil myxobacterium in the family Polyangiaceae.</title>
        <authorList>
            <person name="Li Y."/>
            <person name="Wang J."/>
        </authorList>
    </citation>
    <scope>NUCLEOTIDE SEQUENCE [LARGE SCALE GENOMIC DNA]</scope>
    <source>
        <strain evidence="1 2">DSM 14734</strain>
    </source>
</reference>
<keyword evidence="2" id="KW-1185">Reference proteome</keyword>
<proteinExistence type="predicted"/>
<accession>A0A6N7PRH1</accession>